<comment type="subunit">
    <text evidence="5 13">Homodimer.</text>
</comment>
<dbReference type="HAMAP" id="MF_00051">
    <property type="entry name" value="SHMT"/>
    <property type="match status" value="1"/>
</dbReference>
<feature type="binding site" evidence="13">
    <location>
        <begin position="137"/>
        <end position="139"/>
    </location>
    <ligand>
        <name>(6S)-5,6,7,8-tetrahydrofolate</name>
        <dbReference type="ChEBI" id="CHEBI:57453"/>
    </ligand>
</feature>
<keyword evidence="6 13" id="KW-0963">Cytoplasm</keyword>
<keyword evidence="9 13" id="KW-0808">Transferase</keyword>
<gene>
    <name evidence="13" type="primary">glyA</name>
    <name evidence="16" type="ORF">D0Z70_04445</name>
</gene>
<dbReference type="EMBL" id="QVRA01000003">
    <property type="protein sequence ID" value="RJG56608.1"/>
    <property type="molecule type" value="Genomic_DNA"/>
</dbReference>
<feature type="modified residue" description="N6-(pyridoxal phosphate)lysine" evidence="13 14">
    <location>
        <position position="242"/>
    </location>
</feature>
<comment type="function">
    <text evidence="12">Catalyzes the reversible interconversion of alpha-methyl-L-serine to D-alanine with tetrahydrofolate (THF) serving as the one-carbon carrier. Cannot use alpha-methyl-D-serine, L-serine, D-serine or L-alanine.</text>
</comment>
<dbReference type="InterPro" id="IPR015424">
    <property type="entry name" value="PyrdxlP-dep_Trfase"/>
</dbReference>
<evidence type="ECO:0000256" key="5">
    <source>
        <dbReference type="ARBA" id="ARBA00011738"/>
    </source>
</evidence>
<dbReference type="RefSeq" id="WP_119744216.1">
    <property type="nucleotide sequence ID" value="NZ_QVRA01000003.1"/>
</dbReference>
<dbReference type="InterPro" id="IPR015422">
    <property type="entry name" value="PyrdxlP-dep_Trfase_small"/>
</dbReference>
<comment type="similarity">
    <text evidence="4 13">Belongs to the SHMT family.</text>
</comment>
<feature type="binding site" evidence="13">
    <location>
        <begin position="366"/>
        <end position="368"/>
    </location>
    <ligand>
        <name>(6S)-5,6,7,8-tetrahydrofolate</name>
        <dbReference type="ChEBI" id="CHEBI:57453"/>
    </ligand>
</feature>
<evidence type="ECO:0000256" key="8">
    <source>
        <dbReference type="ARBA" id="ARBA00022605"/>
    </source>
</evidence>
<evidence type="ECO:0000256" key="2">
    <source>
        <dbReference type="ARBA" id="ARBA00001933"/>
    </source>
</evidence>
<feature type="binding site" evidence="13">
    <location>
        <position position="257"/>
    </location>
    <ligand>
        <name>(6S)-5,6,7,8-tetrahydrofolate</name>
        <dbReference type="ChEBI" id="CHEBI:57453"/>
    </ligand>
</feature>
<dbReference type="Proteomes" id="UP000283469">
    <property type="component" value="Unassembled WGS sequence"/>
</dbReference>
<evidence type="ECO:0000256" key="1">
    <source>
        <dbReference type="ARBA" id="ARBA00001528"/>
    </source>
</evidence>
<dbReference type="PROSITE" id="PS00096">
    <property type="entry name" value="SHMT"/>
    <property type="match status" value="1"/>
</dbReference>
<comment type="pathway">
    <text evidence="13">One-carbon metabolism; tetrahydrofolate interconversion.</text>
</comment>
<evidence type="ECO:0000256" key="9">
    <source>
        <dbReference type="ARBA" id="ARBA00022679"/>
    </source>
</evidence>
<reference evidence="16 17" key="1">
    <citation type="submission" date="2018-08" db="EMBL/GenBank/DDBJ databases">
        <title>Sphingobium sp. EO9.</title>
        <authorList>
            <person name="Park Y."/>
            <person name="Kim K.H."/>
            <person name="Jeon C.O."/>
        </authorList>
    </citation>
    <scope>NUCLEOTIDE SEQUENCE [LARGE SCALE GENOMIC DNA]</scope>
    <source>
        <strain evidence="16 17">EO9</strain>
    </source>
</reference>
<evidence type="ECO:0000313" key="16">
    <source>
        <dbReference type="EMBL" id="RJG56608.1"/>
    </source>
</evidence>
<evidence type="ECO:0000259" key="15">
    <source>
        <dbReference type="Pfam" id="PF00464"/>
    </source>
</evidence>
<dbReference type="PANTHER" id="PTHR11680">
    <property type="entry name" value="SERINE HYDROXYMETHYLTRANSFERASE"/>
    <property type="match status" value="1"/>
</dbReference>
<evidence type="ECO:0000256" key="12">
    <source>
        <dbReference type="ARBA" id="ARBA00057572"/>
    </source>
</evidence>
<proteinExistence type="inferred from homology"/>
<evidence type="ECO:0000256" key="10">
    <source>
        <dbReference type="ARBA" id="ARBA00022898"/>
    </source>
</evidence>
<comment type="catalytic activity">
    <reaction evidence="1 13">
        <text>(6R)-5,10-methylene-5,6,7,8-tetrahydrofolate + glycine + H2O = (6S)-5,6,7,8-tetrahydrofolate + L-serine</text>
        <dbReference type="Rhea" id="RHEA:15481"/>
        <dbReference type="ChEBI" id="CHEBI:15377"/>
        <dbReference type="ChEBI" id="CHEBI:15636"/>
        <dbReference type="ChEBI" id="CHEBI:33384"/>
        <dbReference type="ChEBI" id="CHEBI:57305"/>
        <dbReference type="ChEBI" id="CHEBI:57453"/>
        <dbReference type="EC" id="2.1.2.1"/>
    </reaction>
</comment>
<comment type="cofactor">
    <cofactor evidence="2 13 14">
        <name>pyridoxal 5'-phosphate</name>
        <dbReference type="ChEBI" id="CHEBI:597326"/>
    </cofactor>
</comment>
<dbReference type="SUPFAM" id="SSF53383">
    <property type="entry name" value="PLP-dependent transferases"/>
    <property type="match status" value="1"/>
</dbReference>
<feature type="site" description="Plays an important role in substrate specificity" evidence="13">
    <location>
        <position position="241"/>
    </location>
</feature>
<dbReference type="GO" id="GO:0035999">
    <property type="term" value="P:tetrahydrofolate interconversion"/>
    <property type="evidence" value="ECO:0007669"/>
    <property type="project" value="UniProtKB-UniRule"/>
</dbReference>
<dbReference type="CDD" id="cd00378">
    <property type="entry name" value="SHMT"/>
    <property type="match status" value="1"/>
</dbReference>
<evidence type="ECO:0000313" key="17">
    <source>
        <dbReference type="Proteomes" id="UP000283469"/>
    </source>
</evidence>
<keyword evidence="7 13" id="KW-0554">One-carbon metabolism</keyword>
<dbReference type="PIRSF" id="PIRSF000412">
    <property type="entry name" value="SHMT"/>
    <property type="match status" value="1"/>
</dbReference>
<comment type="function">
    <text evidence="13">Catalyzes the reversible interconversion of serine and glycine with tetrahydrofolate (THF) serving as the one-carbon carrier. This reaction serves as the major source of one-carbon groups required for the biosynthesis of purines, thymidylate, methionine, and other important biomolecules. Also exhibits THF-independent aldolase activity toward beta-hydroxyamino acids, producing glycine and aldehydes, via a retro-aldol mechanism.</text>
</comment>
<organism evidence="16 17">
    <name type="scientific">Sphingobium terrigena</name>
    <dbReference type="NCBI Taxonomy" id="2304063"/>
    <lineage>
        <taxon>Bacteria</taxon>
        <taxon>Pseudomonadati</taxon>
        <taxon>Pseudomonadota</taxon>
        <taxon>Alphaproteobacteria</taxon>
        <taxon>Sphingomonadales</taxon>
        <taxon>Sphingomonadaceae</taxon>
        <taxon>Sphingobium</taxon>
    </lineage>
</organism>
<dbReference type="GO" id="GO:0030170">
    <property type="term" value="F:pyridoxal phosphate binding"/>
    <property type="evidence" value="ECO:0007669"/>
    <property type="project" value="UniProtKB-UniRule"/>
</dbReference>
<evidence type="ECO:0000256" key="13">
    <source>
        <dbReference type="HAMAP-Rule" id="MF_00051"/>
    </source>
</evidence>
<dbReference type="FunFam" id="3.90.1150.10:FF:000003">
    <property type="entry name" value="Serine hydroxymethyltransferase"/>
    <property type="match status" value="1"/>
</dbReference>
<evidence type="ECO:0000256" key="7">
    <source>
        <dbReference type="ARBA" id="ARBA00022563"/>
    </source>
</evidence>
<dbReference type="GO" id="GO:0032259">
    <property type="term" value="P:methylation"/>
    <property type="evidence" value="ECO:0007669"/>
    <property type="project" value="UniProtKB-KW"/>
</dbReference>
<dbReference type="NCBIfam" id="NF000586">
    <property type="entry name" value="PRK00011.1"/>
    <property type="match status" value="1"/>
</dbReference>
<dbReference type="EC" id="2.1.2.1" evidence="13"/>
<dbReference type="GO" id="GO:0019264">
    <property type="term" value="P:glycine biosynthetic process from serine"/>
    <property type="evidence" value="ECO:0007669"/>
    <property type="project" value="UniProtKB-UniRule"/>
</dbReference>
<dbReference type="Gene3D" id="3.40.640.10">
    <property type="entry name" value="Type I PLP-dependent aspartate aminotransferase-like (Major domain)"/>
    <property type="match status" value="1"/>
</dbReference>
<name>A0A418YW59_9SPHN</name>
<comment type="caution">
    <text evidence="16">The sequence shown here is derived from an EMBL/GenBank/DDBJ whole genome shotgun (WGS) entry which is preliminary data.</text>
</comment>
<dbReference type="InterPro" id="IPR019798">
    <property type="entry name" value="Ser_HO-MeTrfase_PLP_BS"/>
</dbReference>
<keyword evidence="10 13" id="KW-0663">Pyridoxal phosphate</keyword>
<dbReference type="OrthoDB" id="9803846at2"/>
<keyword evidence="8 13" id="KW-0028">Amino-acid biosynthesis</keyword>
<accession>A0A418YW59</accession>
<dbReference type="InterPro" id="IPR015421">
    <property type="entry name" value="PyrdxlP-dep_Trfase_major"/>
</dbReference>
<dbReference type="Gene3D" id="3.90.1150.10">
    <property type="entry name" value="Aspartate Aminotransferase, domain 1"/>
    <property type="match status" value="1"/>
</dbReference>
<keyword evidence="17" id="KW-1185">Reference proteome</keyword>
<dbReference type="GO" id="GO:0050413">
    <property type="term" value="F:D-alanine 2-hydroxymethyltransferase activity"/>
    <property type="evidence" value="ECO:0007669"/>
    <property type="project" value="UniProtKB-EC"/>
</dbReference>
<evidence type="ECO:0000256" key="11">
    <source>
        <dbReference type="ARBA" id="ARBA00051216"/>
    </source>
</evidence>
<feature type="binding site" evidence="13">
    <location>
        <position position="133"/>
    </location>
    <ligand>
        <name>(6S)-5,6,7,8-tetrahydrofolate</name>
        <dbReference type="ChEBI" id="CHEBI:57453"/>
    </ligand>
</feature>
<dbReference type="PANTHER" id="PTHR11680:SF35">
    <property type="entry name" value="SERINE HYDROXYMETHYLTRANSFERASE 1"/>
    <property type="match status" value="1"/>
</dbReference>
<dbReference type="Pfam" id="PF00464">
    <property type="entry name" value="SHMT"/>
    <property type="match status" value="1"/>
</dbReference>
<dbReference type="UniPathway" id="UPA00193"/>
<protein>
    <recommendedName>
        <fullName evidence="13">Serine hydroxymethyltransferase</fullName>
        <shortName evidence="13">SHMT</shortName>
        <shortName evidence="13">Serine methylase</shortName>
        <ecNumber evidence="13">2.1.2.1</ecNumber>
    </recommendedName>
</protein>
<dbReference type="InterPro" id="IPR001085">
    <property type="entry name" value="Ser_HO-MeTrfase"/>
</dbReference>
<comment type="catalytic activity">
    <reaction evidence="11">
        <text>(6R)-5,10-methylene-5,6,7,8-tetrahydrofolate + D-alanine + H2O = 2-methylserine + (6S)-5,6,7,8-tetrahydrofolate</text>
        <dbReference type="Rhea" id="RHEA:10064"/>
        <dbReference type="ChEBI" id="CHEBI:15377"/>
        <dbReference type="ChEBI" id="CHEBI:15636"/>
        <dbReference type="ChEBI" id="CHEBI:57416"/>
        <dbReference type="ChEBI" id="CHEBI:57453"/>
        <dbReference type="ChEBI" id="CHEBI:58275"/>
        <dbReference type="EC" id="2.1.2.7"/>
    </reaction>
</comment>
<evidence type="ECO:0000256" key="4">
    <source>
        <dbReference type="ARBA" id="ARBA00006376"/>
    </source>
</evidence>
<dbReference type="FunFam" id="3.40.640.10:FF:000001">
    <property type="entry name" value="Serine hydroxymethyltransferase"/>
    <property type="match status" value="1"/>
</dbReference>
<dbReference type="GO" id="GO:0005829">
    <property type="term" value="C:cytosol"/>
    <property type="evidence" value="ECO:0007669"/>
    <property type="project" value="TreeGrafter"/>
</dbReference>
<dbReference type="UniPathway" id="UPA00288">
    <property type="reaction ID" value="UER01023"/>
</dbReference>
<comment type="pathway">
    <text evidence="13">Amino-acid biosynthesis; glycine biosynthesis; glycine from L-serine: step 1/1.</text>
</comment>
<sequence>MSIDTLAPAIRQDGFFSESLASADPEIFGAIGNELKRQQDKIELIASENIVSKAVLEAAGSIFTNKYAEGYPGKRYYGGCEYADVVETLAIERAKQLFGANFANVQPNSGSQMNQAVFLALLQPGDTFMGLDLSSGGHLTHGSPVNMSGKWFNPVPYGVRADDHLIDMDDVARIARECKPKLIICGGTAYSRVWDFPRFREIADEVGAYLLADMSHFSGLVAGGAHPSPVPYAHVTTTTTHKSLRGPRSGIILSNDEAIAKKLNSAIFPGLQGGPLMHIIAAKAVAFKEALSPEFKAYAHQIVANAKTLAATLADAGLSIVSGGTDNHLMLVDLRPKNTTGKAAEKALDRAFITCNKNNVPFDTASPFVTSGVRLGTPAGTTRGFGEAEFREIGALIAQVVEGLKRNGDEGDGQVEAHVREKVLALTSRFPIY</sequence>
<evidence type="ECO:0000256" key="3">
    <source>
        <dbReference type="ARBA" id="ARBA00004496"/>
    </source>
</evidence>
<comment type="subcellular location">
    <subcellularLocation>
        <location evidence="3 13">Cytoplasm</location>
    </subcellularLocation>
</comment>
<dbReference type="AlphaFoldDB" id="A0A418YW59"/>
<dbReference type="GO" id="GO:0008168">
    <property type="term" value="F:methyltransferase activity"/>
    <property type="evidence" value="ECO:0007669"/>
    <property type="project" value="UniProtKB-KW"/>
</dbReference>
<evidence type="ECO:0000256" key="6">
    <source>
        <dbReference type="ARBA" id="ARBA00022490"/>
    </source>
</evidence>
<feature type="domain" description="Serine hydroxymethyltransferase-like" evidence="15">
    <location>
        <begin position="21"/>
        <end position="397"/>
    </location>
</feature>
<keyword evidence="16" id="KW-0489">Methyltransferase</keyword>
<evidence type="ECO:0000256" key="14">
    <source>
        <dbReference type="PIRSR" id="PIRSR000412-50"/>
    </source>
</evidence>
<dbReference type="GO" id="GO:0004372">
    <property type="term" value="F:glycine hydroxymethyltransferase activity"/>
    <property type="evidence" value="ECO:0007669"/>
    <property type="project" value="UniProtKB-UniRule"/>
</dbReference>
<dbReference type="InterPro" id="IPR039429">
    <property type="entry name" value="SHMT-like_dom"/>
</dbReference>
<dbReference type="InterPro" id="IPR049943">
    <property type="entry name" value="Ser_HO-MeTrfase-like"/>
</dbReference>